<gene>
    <name evidence="1" type="ORF">BV22DRAFT_1036622</name>
</gene>
<protein>
    <submittedName>
        <fullName evidence="1">Uncharacterized protein</fullName>
    </submittedName>
</protein>
<proteinExistence type="predicted"/>
<dbReference type="Proteomes" id="UP000790709">
    <property type="component" value="Unassembled WGS sequence"/>
</dbReference>
<keyword evidence="2" id="KW-1185">Reference proteome</keyword>
<name>A0ACB8BD79_9AGAM</name>
<comment type="caution">
    <text evidence="1">The sequence shown here is derived from an EMBL/GenBank/DDBJ whole genome shotgun (WGS) entry which is preliminary data.</text>
</comment>
<sequence length="88" mass="9763">MAPRVSGHLRFEDRWIFHYMTLPGITIPSPFLYNTNMMGYPPILGSVMARAPGASTPVLWSIVAYLLVSSRSLLLGTSLPRTMDPGLR</sequence>
<dbReference type="EMBL" id="MU266459">
    <property type="protein sequence ID" value="KAH7923224.1"/>
    <property type="molecule type" value="Genomic_DNA"/>
</dbReference>
<organism evidence="1 2">
    <name type="scientific">Leucogyrophana mollusca</name>
    <dbReference type="NCBI Taxonomy" id="85980"/>
    <lineage>
        <taxon>Eukaryota</taxon>
        <taxon>Fungi</taxon>
        <taxon>Dikarya</taxon>
        <taxon>Basidiomycota</taxon>
        <taxon>Agaricomycotina</taxon>
        <taxon>Agaricomycetes</taxon>
        <taxon>Agaricomycetidae</taxon>
        <taxon>Boletales</taxon>
        <taxon>Boletales incertae sedis</taxon>
        <taxon>Leucogyrophana</taxon>
    </lineage>
</organism>
<evidence type="ECO:0000313" key="2">
    <source>
        <dbReference type="Proteomes" id="UP000790709"/>
    </source>
</evidence>
<accession>A0ACB8BD79</accession>
<evidence type="ECO:0000313" key="1">
    <source>
        <dbReference type="EMBL" id="KAH7923224.1"/>
    </source>
</evidence>
<reference evidence="1" key="1">
    <citation type="journal article" date="2021" name="New Phytol.">
        <title>Evolutionary innovations through gain and loss of genes in the ectomycorrhizal Boletales.</title>
        <authorList>
            <person name="Wu G."/>
            <person name="Miyauchi S."/>
            <person name="Morin E."/>
            <person name="Kuo A."/>
            <person name="Drula E."/>
            <person name="Varga T."/>
            <person name="Kohler A."/>
            <person name="Feng B."/>
            <person name="Cao Y."/>
            <person name="Lipzen A."/>
            <person name="Daum C."/>
            <person name="Hundley H."/>
            <person name="Pangilinan J."/>
            <person name="Johnson J."/>
            <person name="Barry K."/>
            <person name="LaButti K."/>
            <person name="Ng V."/>
            <person name="Ahrendt S."/>
            <person name="Min B."/>
            <person name="Choi I.G."/>
            <person name="Park H."/>
            <person name="Plett J.M."/>
            <person name="Magnuson J."/>
            <person name="Spatafora J.W."/>
            <person name="Nagy L.G."/>
            <person name="Henrissat B."/>
            <person name="Grigoriev I.V."/>
            <person name="Yang Z.L."/>
            <person name="Xu J."/>
            <person name="Martin F.M."/>
        </authorList>
    </citation>
    <scope>NUCLEOTIDE SEQUENCE</scope>
    <source>
        <strain evidence="1">KUC20120723A-06</strain>
    </source>
</reference>